<accession>A0A162TKB2</accession>
<name>A0A162TKB2_PHYB8</name>
<dbReference type="InterPro" id="IPR026992">
    <property type="entry name" value="DIOX_N"/>
</dbReference>
<evidence type="ECO:0000259" key="6">
    <source>
        <dbReference type="PROSITE" id="PS51471"/>
    </source>
</evidence>
<dbReference type="InParanoid" id="A0A162TKB2"/>
<dbReference type="GO" id="GO:0046872">
    <property type="term" value="F:metal ion binding"/>
    <property type="evidence" value="ECO:0007669"/>
    <property type="project" value="UniProtKB-KW"/>
</dbReference>
<evidence type="ECO:0000313" key="7">
    <source>
        <dbReference type="EMBL" id="OAD69262.1"/>
    </source>
</evidence>
<keyword evidence="8" id="KW-1185">Reference proteome</keyword>
<dbReference type="PROSITE" id="PS51471">
    <property type="entry name" value="FE2OG_OXY"/>
    <property type="match status" value="1"/>
</dbReference>
<evidence type="ECO:0000256" key="3">
    <source>
        <dbReference type="ARBA" id="ARBA00023002"/>
    </source>
</evidence>
<dbReference type="Gene3D" id="2.60.120.330">
    <property type="entry name" value="B-lactam Antibiotic, Isopenicillin N Synthase, Chain"/>
    <property type="match status" value="1"/>
</dbReference>
<dbReference type="SUPFAM" id="SSF51197">
    <property type="entry name" value="Clavaminate synthase-like"/>
    <property type="match status" value="1"/>
</dbReference>
<dbReference type="GO" id="GO:0016491">
    <property type="term" value="F:oxidoreductase activity"/>
    <property type="evidence" value="ECO:0007669"/>
    <property type="project" value="UniProtKB-KW"/>
</dbReference>
<dbReference type="Pfam" id="PF14226">
    <property type="entry name" value="DIOX_N"/>
    <property type="match status" value="1"/>
</dbReference>
<dbReference type="STRING" id="763407.A0A162TKB2"/>
<organism evidence="7 8">
    <name type="scientific">Phycomyces blakesleeanus (strain ATCC 8743b / DSM 1359 / FGSC 10004 / NBRC 33097 / NRRL 1555)</name>
    <dbReference type="NCBI Taxonomy" id="763407"/>
    <lineage>
        <taxon>Eukaryota</taxon>
        <taxon>Fungi</taxon>
        <taxon>Fungi incertae sedis</taxon>
        <taxon>Mucoromycota</taxon>
        <taxon>Mucoromycotina</taxon>
        <taxon>Mucoromycetes</taxon>
        <taxon>Mucorales</taxon>
        <taxon>Phycomycetaceae</taxon>
        <taxon>Phycomyces</taxon>
    </lineage>
</organism>
<dbReference type="EMBL" id="KV440992">
    <property type="protein sequence ID" value="OAD69262.1"/>
    <property type="molecule type" value="Genomic_DNA"/>
</dbReference>
<keyword evidence="3 5" id="KW-0560">Oxidoreductase</keyword>
<dbReference type="VEuPathDB" id="FungiDB:PHYBLDRAFT_127093"/>
<dbReference type="PRINTS" id="PR00682">
    <property type="entry name" value="IPNSYNTHASE"/>
</dbReference>
<feature type="domain" description="Fe2OG dioxygenase" evidence="6">
    <location>
        <begin position="168"/>
        <end position="274"/>
    </location>
</feature>
<keyword evidence="2 5" id="KW-0479">Metal-binding</keyword>
<dbReference type="Pfam" id="PF03171">
    <property type="entry name" value="2OG-FeII_Oxy"/>
    <property type="match status" value="1"/>
</dbReference>
<dbReference type="RefSeq" id="XP_018287302.1">
    <property type="nucleotide sequence ID" value="XM_018429146.1"/>
</dbReference>
<gene>
    <name evidence="7" type="ORF">PHYBLDRAFT_127093</name>
</gene>
<evidence type="ECO:0000256" key="2">
    <source>
        <dbReference type="ARBA" id="ARBA00022723"/>
    </source>
</evidence>
<dbReference type="AlphaFoldDB" id="A0A162TKB2"/>
<dbReference type="OrthoDB" id="406156at2759"/>
<dbReference type="PANTHER" id="PTHR10209">
    <property type="entry name" value="OXIDOREDUCTASE, 2OG-FE II OXYGENASE FAMILY PROTEIN"/>
    <property type="match status" value="1"/>
</dbReference>
<protein>
    <recommendedName>
        <fullName evidence="6">Fe2OG dioxygenase domain-containing protein</fullName>
    </recommendedName>
</protein>
<dbReference type="InterPro" id="IPR005123">
    <property type="entry name" value="Oxoglu/Fe-dep_dioxygenase_dom"/>
</dbReference>
<evidence type="ECO:0000256" key="5">
    <source>
        <dbReference type="RuleBase" id="RU003682"/>
    </source>
</evidence>
<proteinExistence type="inferred from homology"/>
<evidence type="ECO:0000313" key="8">
    <source>
        <dbReference type="Proteomes" id="UP000077315"/>
    </source>
</evidence>
<evidence type="ECO:0000256" key="4">
    <source>
        <dbReference type="ARBA" id="ARBA00023004"/>
    </source>
</evidence>
<dbReference type="GeneID" id="28990052"/>
<reference evidence="8" key="1">
    <citation type="submission" date="2015-06" db="EMBL/GenBank/DDBJ databases">
        <title>Expansion of signal transduction pathways in fungi by whole-genome duplication.</title>
        <authorList>
            <consortium name="DOE Joint Genome Institute"/>
            <person name="Corrochano L.M."/>
            <person name="Kuo A."/>
            <person name="Marcet-Houben M."/>
            <person name="Polaino S."/>
            <person name="Salamov A."/>
            <person name="Villalobos J.M."/>
            <person name="Alvarez M.I."/>
            <person name="Avalos J."/>
            <person name="Benito E.P."/>
            <person name="Benoit I."/>
            <person name="Burger G."/>
            <person name="Camino L.P."/>
            <person name="Canovas D."/>
            <person name="Cerda-Olmedo E."/>
            <person name="Cheng J.-F."/>
            <person name="Dominguez A."/>
            <person name="Elias M."/>
            <person name="Eslava A.P."/>
            <person name="Glaser F."/>
            <person name="Grimwood J."/>
            <person name="Gutierrez G."/>
            <person name="Heitman J."/>
            <person name="Henrissat B."/>
            <person name="Iturriaga E.A."/>
            <person name="Lang B.F."/>
            <person name="Lavin J.L."/>
            <person name="Lee S."/>
            <person name="Li W."/>
            <person name="Lindquist E."/>
            <person name="Lopez-Garcia S."/>
            <person name="Luque E.M."/>
            <person name="Marcos A.T."/>
            <person name="Martin J."/>
            <person name="McCluskey K."/>
            <person name="Medina H.R."/>
            <person name="Miralles-Duran A."/>
            <person name="Miyazaki A."/>
            <person name="Munoz-Torres E."/>
            <person name="Oguiza J.A."/>
            <person name="Ohm R."/>
            <person name="Olmedo M."/>
            <person name="Orejas M."/>
            <person name="Ortiz-Castellanos L."/>
            <person name="Pisabarro A.G."/>
            <person name="Rodriguez-Romero J."/>
            <person name="Ruiz-Herrera J."/>
            <person name="Ruiz-Vazquez R."/>
            <person name="Sanz C."/>
            <person name="Schackwitz W."/>
            <person name="Schmutz J."/>
            <person name="Shahriari M."/>
            <person name="Shelest E."/>
            <person name="Silva-Franco F."/>
            <person name="Soanes D."/>
            <person name="Syed K."/>
            <person name="Tagua V.G."/>
            <person name="Talbot N.J."/>
            <person name="Thon M."/>
            <person name="De vries R.P."/>
            <person name="Wiebenga A."/>
            <person name="Yadav J.S."/>
            <person name="Braun E.L."/>
            <person name="Baker S."/>
            <person name="Garre V."/>
            <person name="Horwitz B."/>
            <person name="Torres-Martinez S."/>
            <person name="Idnurm A."/>
            <person name="Herrera-Estrella A."/>
            <person name="Gabaldon T."/>
            <person name="Grigoriev I.V."/>
        </authorList>
    </citation>
    <scope>NUCLEOTIDE SEQUENCE [LARGE SCALE GENOMIC DNA]</scope>
    <source>
        <strain evidence="8">NRRL 1555(-)</strain>
    </source>
</reference>
<dbReference type="InterPro" id="IPR044861">
    <property type="entry name" value="IPNS-like_FE2OG_OXY"/>
</dbReference>
<sequence>MATLDKLPIIDFGSFDKEPVKVAQQVLDACKSIGFFYMTNHGIPLDKVDNAFEMAKGYFDLPSEEKRKFLIKEDNYGYSELYSETLDPDNQRQGDHKEGFNFKNFIDGKAYAPLPAFFEEREEAVKAFSYACQETSARVLEAFAIALEIPEDQGGRNWFKDRHHYNRKSGQVLRFLKYPRGGEVSYKEPVRAGAHSDYGSLTLLFQKDVPGLEVQASRAAWIPAPLVDGAVLVNVGDLMEFWTNGLFKSTLHRVTFLPEHNHLDRYSIPFFVHPEDGVLLTPIPSSIVPPHTAAGSEDETKKKPIMTAGEHLRHRLKATYSF</sequence>
<dbReference type="PANTHER" id="PTHR10209:SF881">
    <property type="entry name" value="FI07970P-RELATED"/>
    <property type="match status" value="1"/>
</dbReference>
<evidence type="ECO:0000256" key="1">
    <source>
        <dbReference type="ARBA" id="ARBA00008056"/>
    </source>
</evidence>
<dbReference type="InterPro" id="IPR027443">
    <property type="entry name" value="IPNS-like_sf"/>
</dbReference>
<dbReference type="FunCoup" id="A0A162TKB2">
    <property type="interactions" value="4"/>
</dbReference>
<dbReference type="Proteomes" id="UP000077315">
    <property type="component" value="Unassembled WGS sequence"/>
</dbReference>
<keyword evidence="4 5" id="KW-0408">Iron</keyword>
<comment type="similarity">
    <text evidence="1 5">Belongs to the iron/ascorbate-dependent oxidoreductase family.</text>
</comment>